<dbReference type="GO" id="GO:0008117">
    <property type="term" value="F:sphinganine-1-phosphate aldolase activity"/>
    <property type="evidence" value="ECO:0007669"/>
    <property type="project" value="TreeGrafter"/>
</dbReference>
<name>A0A0W0ZZW5_9GAMM</name>
<feature type="coiled-coil region" evidence="7">
    <location>
        <begin position="82"/>
        <end position="109"/>
    </location>
</feature>
<dbReference type="Gene3D" id="3.40.640.10">
    <property type="entry name" value="Type I PLP-dependent aspartate aminotransferase-like (Major domain)"/>
    <property type="match status" value="1"/>
</dbReference>
<feature type="region of interest" description="Disordered" evidence="8">
    <location>
        <begin position="582"/>
        <end position="602"/>
    </location>
</feature>
<dbReference type="RefSeq" id="WP_058481312.1">
    <property type="nucleotide sequence ID" value="NZ_CAAAIQ010000032.1"/>
</dbReference>
<keyword evidence="2 5" id="KW-0663">Pyridoxal phosphate</keyword>
<dbReference type="InterPro" id="IPR015422">
    <property type="entry name" value="PyrdxlP-dep_Trfase_small"/>
</dbReference>
<accession>A0A0W0ZZW5</accession>
<evidence type="ECO:0000256" key="4">
    <source>
        <dbReference type="ARBA" id="ARBA00038302"/>
    </source>
</evidence>
<dbReference type="GO" id="GO:0016020">
    <property type="term" value="C:membrane"/>
    <property type="evidence" value="ECO:0007669"/>
    <property type="project" value="GOC"/>
</dbReference>
<evidence type="ECO:0000256" key="3">
    <source>
        <dbReference type="ARBA" id="ARBA00023239"/>
    </source>
</evidence>
<dbReference type="SUPFAM" id="SSF53383">
    <property type="entry name" value="PLP-dependent transferases"/>
    <property type="match status" value="1"/>
</dbReference>
<evidence type="ECO:0000256" key="6">
    <source>
        <dbReference type="RuleBase" id="RU000382"/>
    </source>
</evidence>
<evidence type="ECO:0000256" key="1">
    <source>
        <dbReference type="ARBA" id="ARBA00001933"/>
    </source>
</evidence>
<gene>
    <name evidence="9" type="ORF">Lwal_2678</name>
</gene>
<keyword evidence="10" id="KW-1185">Reference proteome</keyword>
<organism evidence="9 10">
    <name type="scientific">Legionella waltersii</name>
    <dbReference type="NCBI Taxonomy" id="66969"/>
    <lineage>
        <taxon>Bacteria</taxon>
        <taxon>Pseudomonadati</taxon>
        <taxon>Pseudomonadota</taxon>
        <taxon>Gammaproteobacteria</taxon>
        <taxon>Legionellales</taxon>
        <taxon>Legionellaceae</taxon>
        <taxon>Legionella</taxon>
    </lineage>
</organism>
<reference evidence="9 10" key="1">
    <citation type="submission" date="2015-11" db="EMBL/GenBank/DDBJ databases">
        <title>Genomic analysis of 38 Legionella species identifies large and diverse effector repertoires.</title>
        <authorList>
            <person name="Burstein D."/>
            <person name="Amaro F."/>
            <person name="Zusman T."/>
            <person name="Lifshitz Z."/>
            <person name="Cohen O."/>
            <person name="Gilbert J.A."/>
            <person name="Pupko T."/>
            <person name="Shuman H.A."/>
            <person name="Segal G."/>
        </authorList>
    </citation>
    <scope>NUCLEOTIDE SEQUENCE [LARGE SCALE GENOMIC DNA]</scope>
    <source>
        <strain evidence="9 10">ATCC 51914</strain>
    </source>
</reference>
<dbReference type="GO" id="GO:0030149">
    <property type="term" value="P:sphingolipid catabolic process"/>
    <property type="evidence" value="ECO:0007669"/>
    <property type="project" value="TreeGrafter"/>
</dbReference>
<dbReference type="PANTHER" id="PTHR42735">
    <property type="match status" value="1"/>
</dbReference>
<dbReference type="Gene3D" id="3.90.1150.10">
    <property type="entry name" value="Aspartate Aminotransferase, domain 1"/>
    <property type="match status" value="2"/>
</dbReference>
<dbReference type="STRING" id="66969.Lwal_2678"/>
<dbReference type="PATRIC" id="fig|66969.6.peg.2897"/>
<evidence type="ECO:0000256" key="5">
    <source>
        <dbReference type="PIRSR" id="PIRSR602129-50"/>
    </source>
</evidence>
<dbReference type="Pfam" id="PF00282">
    <property type="entry name" value="Pyridoxal_deC"/>
    <property type="match status" value="1"/>
</dbReference>
<comment type="similarity">
    <text evidence="4">Belongs to the group II decarboxylase family. Sphingosine-1-phosphate lyase subfamily.</text>
</comment>
<evidence type="ECO:0000256" key="7">
    <source>
        <dbReference type="SAM" id="Coils"/>
    </source>
</evidence>
<dbReference type="AlphaFoldDB" id="A0A0W0ZZW5"/>
<feature type="modified residue" description="N6-(pyridoxal phosphate)lysine" evidence="5">
    <location>
        <position position="360"/>
    </location>
</feature>
<dbReference type="PANTHER" id="PTHR42735:SF6">
    <property type="entry name" value="SPHINGOSINE-1-PHOSPHATE LYASE 1"/>
    <property type="match status" value="1"/>
</dbReference>
<comment type="caution">
    <text evidence="9">The sequence shown here is derived from an EMBL/GenBank/DDBJ whole genome shotgun (WGS) entry which is preliminary data.</text>
</comment>
<dbReference type="InterPro" id="IPR015424">
    <property type="entry name" value="PyrdxlP-dep_Trfase"/>
</dbReference>
<dbReference type="InterPro" id="IPR050477">
    <property type="entry name" value="GrpII_AminoAcid_Decarb"/>
</dbReference>
<proteinExistence type="inferred from homology"/>
<keyword evidence="7" id="KW-0175">Coiled coil</keyword>
<dbReference type="InterPro" id="IPR015421">
    <property type="entry name" value="PyrdxlP-dep_Trfase_major"/>
</dbReference>
<sequence length="602" mass="67531">MFGFLADLVSSAITTIDENLQDTPASQLIFGTALLYFLYNQYQNPWILRAYRSRNSVSMKQRIIDTAYDLAKNLPGVRSRVDKELEKNLESTKEKIKVQRSEMNLQEEMPQEGVPPEQILKEFEIEGKKCTYRFDRIDNEHPDRQFILKKGDGKDSGALYTTHPRELVELLKETYGATELTNPMHDKWPRINAMQAEIISWCQHLFHGSKKGYGLLTHGGTTSIIEAMAAYVIQARARGIAYPEIVVPETAHAAFKKAAKLTGATLIVVPVDKKTGAVDPDVMASYISTNTAVMVGSAPSFMYGINDPISKLGQLARKKNVPFHVDACLGGFLTAFLDTSTDPMDFRVPGVTSISADTHKYGYCSKGTSFCLFSEDSPALSVYAALNWSGGLYATPGILDGSTSGARVAEVYATMSYYGRERYQEIAENIIHLRESIQTHFNEQLMKYGVLSNKEISIYGDPKWSVLGFRSDTLNAHLIADELDKKGWKLNLLQNPDGFHICLTHVHTLMPNFKEQFVDDLLEAVSIVKAFPKNKKPSGNMKVYGTIGVLPTEIQSEICEQYQKTRLDLNLQAPREVSLFPLSSKNTKEDSLRHREAMQYRK</sequence>
<comment type="cofactor">
    <cofactor evidence="1 5 6">
        <name>pyridoxal 5'-phosphate</name>
        <dbReference type="ChEBI" id="CHEBI:597326"/>
    </cofactor>
</comment>
<keyword evidence="3 6" id="KW-0456">Lyase</keyword>
<dbReference type="GO" id="GO:0030170">
    <property type="term" value="F:pyridoxal phosphate binding"/>
    <property type="evidence" value="ECO:0007669"/>
    <property type="project" value="InterPro"/>
</dbReference>
<feature type="compositionally biased region" description="Basic and acidic residues" evidence="8">
    <location>
        <begin position="586"/>
        <end position="602"/>
    </location>
</feature>
<evidence type="ECO:0000256" key="2">
    <source>
        <dbReference type="ARBA" id="ARBA00022898"/>
    </source>
</evidence>
<dbReference type="Proteomes" id="UP000054729">
    <property type="component" value="Unassembled WGS sequence"/>
</dbReference>
<evidence type="ECO:0000313" key="9">
    <source>
        <dbReference type="EMBL" id="KTD74637.1"/>
    </source>
</evidence>
<evidence type="ECO:0000256" key="8">
    <source>
        <dbReference type="SAM" id="MobiDB-lite"/>
    </source>
</evidence>
<dbReference type="InterPro" id="IPR002129">
    <property type="entry name" value="PyrdxlP-dep_de-COase"/>
</dbReference>
<dbReference type="GO" id="GO:0019752">
    <property type="term" value="P:carboxylic acid metabolic process"/>
    <property type="evidence" value="ECO:0007669"/>
    <property type="project" value="InterPro"/>
</dbReference>
<protein>
    <submittedName>
        <fullName evidence="9">Sphingosine-1-phosphate lyase I</fullName>
    </submittedName>
</protein>
<dbReference type="OrthoDB" id="9803665at2"/>
<evidence type="ECO:0000313" key="10">
    <source>
        <dbReference type="Proteomes" id="UP000054729"/>
    </source>
</evidence>
<dbReference type="EMBL" id="LNZB01000060">
    <property type="protein sequence ID" value="KTD74637.1"/>
    <property type="molecule type" value="Genomic_DNA"/>
</dbReference>